<dbReference type="Proteomes" id="UP001601303">
    <property type="component" value="Unassembled WGS sequence"/>
</dbReference>
<gene>
    <name evidence="4" type="ORF">ACFYNQ_11410</name>
</gene>
<dbReference type="InterPro" id="IPR050465">
    <property type="entry name" value="UPF0194_transport"/>
</dbReference>
<dbReference type="Gene3D" id="1.10.101.10">
    <property type="entry name" value="PGBD-like superfamily/PGBD"/>
    <property type="match status" value="1"/>
</dbReference>
<keyword evidence="5" id="KW-1185">Reference proteome</keyword>
<evidence type="ECO:0000256" key="3">
    <source>
        <dbReference type="SAM" id="MobiDB-lite"/>
    </source>
</evidence>
<comment type="subcellular location">
    <subcellularLocation>
        <location evidence="1">Cell envelope</location>
    </subcellularLocation>
</comment>
<reference evidence="4 5" key="1">
    <citation type="submission" date="2024-10" db="EMBL/GenBank/DDBJ databases">
        <title>The Natural Products Discovery Center: Release of the First 8490 Sequenced Strains for Exploring Actinobacteria Biosynthetic Diversity.</title>
        <authorList>
            <person name="Kalkreuter E."/>
            <person name="Kautsar S.A."/>
            <person name="Yang D."/>
            <person name="Bader C.D."/>
            <person name="Teijaro C.N."/>
            <person name="Fluegel L."/>
            <person name="Davis C.M."/>
            <person name="Simpson J.R."/>
            <person name="Lauterbach L."/>
            <person name="Steele A.D."/>
            <person name="Gui C."/>
            <person name="Meng S."/>
            <person name="Li G."/>
            <person name="Viehrig K."/>
            <person name="Ye F."/>
            <person name="Su P."/>
            <person name="Kiefer A.F."/>
            <person name="Nichols A."/>
            <person name="Cepeda A.J."/>
            <person name="Yan W."/>
            <person name="Fan B."/>
            <person name="Jiang Y."/>
            <person name="Adhikari A."/>
            <person name="Zheng C.-J."/>
            <person name="Schuster L."/>
            <person name="Cowan T.M."/>
            <person name="Smanski M.J."/>
            <person name="Chevrette M.G."/>
            <person name="De Carvalho L.P.S."/>
            <person name="Shen B."/>
        </authorList>
    </citation>
    <scope>NUCLEOTIDE SEQUENCE [LARGE SCALE GENOMIC DNA]</scope>
    <source>
        <strain evidence="4 5">NPDC006488</strain>
    </source>
</reference>
<dbReference type="InterPro" id="IPR036365">
    <property type="entry name" value="PGBD-like_sf"/>
</dbReference>
<feature type="region of interest" description="Disordered" evidence="3">
    <location>
        <begin position="188"/>
        <end position="212"/>
    </location>
</feature>
<dbReference type="RefSeq" id="WP_388104982.1">
    <property type="nucleotide sequence ID" value="NZ_JBIAHM010000003.1"/>
</dbReference>
<evidence type="ECO:0000256" key="2">
    <source>
        <dbReference type="ARBA" id="ARBA00023054"/>
    </source>
</evidence>
<feature type="region of interest" description="Disordered" evidence="3">
    <location>
        <begin position="292"/>
        <end position="311"/>
    </location>
</feature>
<sequence>MKRADRGLGARRRGLAFLVLACVLCMGAGAGAAVLVKSPAQAAAESAPPPPDVLTARVEKRVISQAMIARGTVTTSRHIEVTPGPQSDKDIGRSVVTKIGTGAGHKAVVGQVLLEISGRPLFVLPGVVPAYRDLSQGKSGDDVAQLQRALRAAGHPTGADRAGVFGLGTEQAVGSFYRAIGYEAPTVEVPAPAEENPDPAGGKEPVKETPVSRTPVVPLSEVVFVDSFPARVDDVRVKVGDEPGSGLLSLSWGALTVEGTVTPQEREMVRPGQTVHIYSELAGRRFEGKVASVGREAAQGEDGDQQSGGEKYTVKVAPSKPLPAELNGENVQLTIVAASSGDQVLAVPSSALSSGADGLISVTERVGAEERRIPVVVGASGDGFVQVTPQNGYRLAPGADVVVGTRR</sequence>
<dbReference type="InterPro" id="IPR036366">
    <property type="entry name" value="PGBDSf"/>
</dbReference>
<accession>A0ABW6LZ78</accession>
<evidence type="ECO:0008006" key="6">
    <source>
        <dbReference type="Google" id="ProtNLM"/>
    </source>
</evidence>
<dbReference type="PANTHER" id="PTHR32347">
    <property type="entry name" value="EFFLUX SYSTEM COMPONENT YKNX-RELATED"/>
    <property type="match status" value="1"/>
</dbReference>
<name>A0ABW6LZ78_9ACTN</name>
<evidence type="ECO:0000313" key="5">
    <source>
        <dbReference type="Proteomes" id="UP001601303"/>
    </source>
</evidence>
<proteinExistence type="predicted"/>
<evidence type="ECO:0000313" key="4">
    <source>
        <dbReference type="EMBL" id="MFE9599179.1"/>
    </source>
</evidence>
<dbReference type="PANTHER" id="PTHR32347:SF23">
    <property type="entry name" value="BLL5650 PROTEIN"/>
    <property type="match status" value="1"/>
</dbReference>
<comment type="caution">
    <text evidence="4">The sequence shown here is derived from an EMBL/GenBank/DDBJ whole genome shotgun (WGS) entry which is preliminary data.</text>
</comment>
<keyword evidence="2" id="KW-0175">Coiled coil</keyword>
<organism evidence="4 5">
    <name type="scientific">Streptomyces hokutonensis</name>
    <dbReference type="NCBI Taxonomy" id="1306990"/>
    <lineage>
        <taxon>Bacteria</taxon>
        <taxon>Bacillati</taxon>
        <taxon>Actinomycetota</taxon>
        <taxon>Actinomycetes</taxon>
        <taxon>Kitasatosporales</taxon>
        <taxon>Streptomycetaceae</taxon>
        <taxon>Streptomyces</taxon>
    </lineage>
</organism>
<protein>
    <recommendedName>
        <fullName evidence="6">Peptidoglycan-binding protein</fullName>
    </recommendedName>
</protein>
<evidence type="ECO:0000256" key="1">
    <source>
        <dbReference type="ARBA" id="ARBA00004196"/>
    </source>
</evidence>
<dbReference type="SUPFAM" id="SSF47090">
    <property type="entry name" value="PGBD-like"/>
    <property type="match status" value="1"/>
</dbReference>
<dbReference type="EMBL" id="JBIAHM010000003">
    <property type="protein sequence ID" value="MFE9599179.1"/>
    <property type="molecule type" value="Genomic_DNA"/>
</dbReference>